<dbReference type="GeneID" id="36581559"/>
<dbReference type="GO" id="GO:0005634">
    <property type="term" value="C:nucleus"/>
    <property type="evidence" value="ECO:0007669"/>
    <property type="project" value="UniProtKB-SubCell"/>
</dbReference>
<evidence type="ECO:0000313" key="8">
    <source>
        <dbReference type="Proteomes" id="UP000235371"/>
    </source>
</evidence>
<dbReference type="InParanoid" id="A0A2J6SUB8"/>
<evidence type="ECO:0000256" key="1">
    <source>
        <dbReference type="ARBA" id="ARBA00004123"/>
    </source>
</evidence>
<keyword evidence="5" id="KW-0539">Nucleus</keyword>
<name>A0A2J6SUB8_9HELO</name>
<dbReference type="Proteomes" id="UP000235371">
    <property type="component" value="Unassembled WGS sequence"/>
</dbReference>
<dbReference type="PANTHER" id="PTHR46481">
    <property type="entry name" value="ZINC FINGER BED DOMAIN-CONTAINING PROTEIN 4"/>
    <property type="match status" value="1"/>
</dbReference>
<dbReference type="InterPro" id="IPR012337">
    <property type="entry name" value="RNaseH-like_sf"/>
</dbReference>
<dbReference type="Pfam" id="PF05699">
    <property type="entry name" value="Dimer_Tnp_hAT"/>
    <property type="match status" value="1"/>
</dbReference>
<organism evidence="7 8">
    <name type="scientific">Hyaloscypha bicolor E</name>
    <dbReference type="NCBI Taxonomy" id="1095630"/>
    <lineage>
        <taxon>Eukaryota</taxon>
        <taxon>Fungi</taxon>
        <taxon>Dikarya</taxon>
        <taxon>Ascomycota</taxon>
        <taxon>Pezizomycotina</taxon>
        <taxon>Leotiomycetes</taxon>
        <taxon>Helotiales</taxon>
        <taxon>Hyaloscyphaceae</taxon>
        <taxon>Hyaloscypha</taxon>
        <taxon>Hyaloscypha bicolor</taxon>
    </lineage>
</organism>
<gene>
    <name evidence="7" type="ORF">K444DRAFT_511847</name>
</gene>
<dbReference type="AlphaFoldDB" id="A0A2J6SUB8"/>
<dbReference type="GO" id="GO:0008270">
    <property type="term" value="F:zinc ion binding"/>
    <property type="evidence" value="ECO:0007669"/>
    <property type="project" value="UniProtKB-KW"/>
</dbReference>
<keyword evidence="2" id="KW-0479">Metal-binding</keyword>
<evidence type="ECO:0000259" key="6">
    <source>
        <dbReference type="Pfam" id="PF05699"/>
    </source>
</evidence>
<dbReference type="InterPro" id="IPR008906">
    <property type="entry name" value="HATC_C_dom"/>
</dbReference>
<accession>A0A2J6SUB8</accession>
<protein>
    <recommendedName>
        <fullName evidence="6">HAT C-terminal dimerisation domain-containing protein</fullName>
    </recommendedName>
</protein>
<dbReference type="GO" id="GO:0046983">
    <property type="term" value="F:protein dimerization activity"/>
    <property type="evidence" value="ECO:0007669"/>
    <property type="project" value="InterPro"/>
</dbReference>
<keyword evidence="4" id="KW-0862">Zinc</keyword>
<dbReference type="SUPFAM" id="SSF53098">
    <property type="entry name" value="Ribonuclease H-like"/>
    <property type="match status" value="1"/>
</dbReference>
<evidence type="ECO:0000256" key="2">
    <source>
        <dbReference type="ARBA" id="ARBA00022723"/>
    </source>
</evidence>
<dbReference type="OrthoDB" id="3560146at2759"/>
<feature type="domain" description="HAT C-terminal dimerisation" evidence="6">
    <location>
        <begin position="1"/>
        <end position="64"/>
    </location>
</feature>
<feature type="non-terminal residue" evidence="7">
    <location>
        <position position="64"/>
    </location>
</feature>
<dbReference type="EMBL" id="KZ613865">
    <property type="protein sequence ID" value="PMD54360.1"/>
    <property type="molecule type" value="Genomic_DNA"/>
</dbReference>
<dbReference type="InterPro" id="IPR052035">
    <property type="entry name" value="ZnF_BED_domain_contain"/>
</dbReference>
<evidence type="ECO:0000256" key="4">
    <source>
        <dbReference type="ARBA" id="ARBA00022833"/>
    </source>
</evidence>
<keyword evidence="8" id="KW-1185">Reference proteome</keyword>
<evidence type="ECO:0000256" key="5">
    <source>
        <dbReference type="ARBA" id="ARBA00023242"/>
    </source>
</evidence>
<reference evidence="7 8" key="1">
    <citation type="submission" date="2016-04" db="EMBL/GenBank/DDBJ databases">
        <title>A degradative enzymes factory behind the ericoid mycorrhizal symbiosis.</title>
        <authorList>
            <consortium name="DOE Joint Genome Institute"/>
            <person name="Martino E."/>
            <person name="Morin E."/>
            <person name="Grelet G."/>
            <person name="Kuo A."/>
            <person name="Kohler A."/>
            <person name="Daghino S."/>
            <person name="Barry K."/>
            <person name="Choi C."/>
            <person name="Cichocki N."/>
            <person name="Clum A."/>
            <person name="Copeland A."/>
            <person name="Hainaut M."/>
            <person name="Haridas S."/>
            <person name="Labutti K."/>
            <person name="Lindquist E."/>
            <person name="Lipzen A."/>
            <person name="Khouja H.-R."/>
            <person name="Murat C."/>
            <person name="Ohm R."/>
            <person name="Olson A."/>
            <person name="Spatafora J."/>
            <person name="Veneault-Fourrey C."/>
            <person name="Henrissat B."/>
            <person name="Grigoriev I."/>
            <person name="Martin F."/>
            <person name="Perotto S."/>
        </authorList>
    </citation>
    <scope>NUCLEOTIDE SEQUENCE [LARGE SCALE GENOMIC DNA]</scope>
    <source>
        <strain evidence="7 8">E</strain>
    </source>
</reference>
<comment type="subcellular location">
    <subcellularLocation>
        <location evidence="1">Nucleus</location>
    </subcellularLocation>
</comment>
<dbReference type="RefSeq" id="XP_024731264.1">
    <property type="nucleotide sequence ID" value="XM_024873479.1"/>
</dbReference>
<proteinExistence type="predicted"/>
<dbReference type="PANTHER" id="PTHR46481:SF10">
    <property type="entry name" value="ZINC FINGER BED DOMAIN-CONTAINING PROTEIN 39"/>
    <property type="match status" value="1"/>
</dbReference>
<keyword evidence="3" id="KW-0863">Zinc-finger</keyword>
<evidence type="ECO:0000313" key="7">
    <source>
        <dbReference type="EMBL" id="PMD54360.1"/>
    </source>
</evidence>
<feature type="non-terminal residue" evidence="7">
    <location>
        <position position="1"/>
    </location>
</feature>
<evidence type="ECO:0000256" key="3">
    <source>
        <dbReference type="ARBA" id="ARBA00022771"/>
    </source>
</evidence>
<sequence>PLDYWKSNAARFPVLALIARKYLGIPASSAASERFFSQGALIMSKLRNRLNKSTFEKISCLKSW</sequence>